<comment type="caution">
    <text evidence="1">The sequence shown here is derived from an EMBL/GenBank/DDBJ whole genome shotgun (WGS) entry which is preliminary data.</text>
</comment>
<evidence type="ECO:0000313" key="2">
    <source>
        <dbReference type="Proteomes" id="UP001359559"/>
    </source>
</evidence>
<dbReference type="EMBL" id="JAYKXN010000006">
    <property type="protein sequence ID" value="KAK7279431.1"/>
    <property type="molecule type" value="Genomic_DNA"/>
</dbReference>
<gene>
    <name evidence="1" type="ORF">RJT34_24484</name>
</gene>
<dbReference type="Proteomes" id="UP001359559">
    <property type="component" value="Unassembled WGS sequence"/>
</dbReference>
<organism evidence="1 2">
    <name type="scientific">Clitoria ternatea</name>
    <name type="common">Butterfly pea</name>
    <dbReference type="NCBI Taxonomy" id="43366"/>
    <lineage>
        <taxon>Eukaryota</taxon>
        <taxon>Viridiplantae</taxon>
        <taxon>Streptophyta</taxon>
        <taxon>Embryophyta</taxon>
        <taxon>Tracheophyta</taxon>
        <taxon>Spermatophyta</taxon>
        <taxon>Magnoliopsida</taxon>
        <taxon>eudicotyledons</taxon>
        <taxon>Gunneridae</taxon>
        <taxon>Pentapetalae</taxon>
        <taxon>rosids</taxon>
        <taxon>fabids</taxon>
        <taxon>Fabales</taxon>
        <taxon>Fabaceae</taxon>
        <taxon>Papilionoideae</taxon>
        <taxon>50 kb inversion clade</taxon>
        <taxon>NPAAA clade</taxon>
        <taxon>indigoferoid/millettioid clade</taxon>
        <taxon>Phaseoleae</taxon>
        <taxon>Clitoria</taxon>
    </lineage>
</organism>
<dbReference type="AlphaFoldDB" id="A0AAN9IL93"/>
<accession>A0AAN9IL93</accession>
<reference evidence="1 2" key="1">
    <citation type="submission" date="2024-01" db="EMBL/GenBank/DDBJ databases">
        <title>The genomes of 5 underutilized Papilionoideae crops provide insights into root nodulation and disease resistance.</title>
        <authorList>
            <person name="Yuan L."/>
        </authorList>
    </citation>
    <scope>NUCLEOTIDE SEQUENCE [LARGE SCALE GENOMIC DNA]</scope>
    <source>
        <strain evidence="1">LY-2023</strain>
        <tissue evidence="1">Leaf</tissue>
    </source>
</reference>
<sequence length="82" mass="9458">MTDSKVSVGQTTLHSFHSLSHFQIRFALETVRGKSNPLKEKTQPRKDPFWNHSFLRFSDQVSSHLNFPEKPFLVSDSPSIRS</sequence>
<evidence type="ECO:0000313" key="1">
    <source>
        <dbReference type="EMBL" id="KAK7279431.1"/>
    </source>
</evidence>
<keyword evidence="2" id="KW-1185">Reference proteome</keyword>
<protein>
    <submittedName>
        <fullName evidence="1">Uncharacterized protein</fullName>
    </submittedName>
</protein>
<name>A0AAN9IL93_CLITE</name>
<proteinExistence type="predicted"/>